<dbReference type="InterPro" id="IPR008979">
    <property type="entry name" value="Galactose-bd-like_sf"/>
</dbReference>
<sequence length="150" mass="16305">MESGALGRAETDRAQPPVPGENLALGRPTTASSFQETGDGAPYLPHLATDGDLGTRWASDWSDPQWLRVDLGESREIRHVQLVWETAYGREYRIEVSEDGTSWTTLHTTTTGDGGVDGIDVEGTGRFVRLTGTGRGGEWGYALYELGVYS</sequence>
<dbReference type="KEGG" id="ahg:AHOG_17495"/>
<dbReference type="Proteomes" id="UP000204221">
    <property type="component" value="Chromosome"/>
</dbReference>
<evidence type="ECO:0000313" key="2">
    <source>
        <dbReference type="Proteomes" id="UP000204221"/>
    </source>
</evidence>
<dbReference type="RefSeq" id="WP_245856284.1">
    <property type="nucleotide sequence ID" value="NZ_CP022521.1"/>
</dbReference>
<name>A0A221W602_9PSEU</name>
<reference evidence="1 2" key="1">
    <citation type="submission" date="2017-07" db="EMBL/GenBank/DDBJ databases">
        <title>Complete genome sequence of Actinoalloteichus hoggarensis DSM 45943, type strain of Actinoalloteichus hoggarensis.</title>
        <authorList>
            <person name="Ruckert C."/>
            <person name="Nouioui I."/>
            <person name="Willmese J."/>
            <person name="van Wezel G."/>
            <person name="Klenk H.-P."/>
            <person name="Kalinowski J."/>
            <person name="Zotchev S.B."/>
        </authorList>
    </citation>
    <scope>NUCLEOTIDE SEQUENCE [LARGE SCALE GENOMIC DNA]</scope>
    <source>
        <strain evidence="1 2">DSM 45943</strain>
    </source>
</reference>
<dbReference type="Gene3D" id="2.60.120.260">
    <property type="entry name" value="Galactose-binding domain-like"/>
    <property type="match status" value="1"/>
</dbReference>
<dbReference type="InterPro" id="IPR000421">
    <property type="entry name" value="FA58C"/>
</dbReference>
<accession>A0A221W602</accession>
<organism evidence="1 2">
    <name type="scientific">Actinoalloteichus hoggarensis</name>
    <dbReference type="NCBI Taxonomy" id="1470176"/>
    <lineage>
        <taxon>Bacteria</taxon>
        <taxon>Bacillati</taxon>
        <taxon>Actinomycetota</taxon>
        <taxon>Actinomycetes</taxon>
        <taxon>Pseudonocardiales</taxon>
        <taxon>Pseudonocardiaceae</taxon>
        <taxon>Actinoalloteichus</taxon>
    </lineage>
</organism>
<evidence type="ECO:0000313" key="1">
    <source>
        <dbReference type="EMBL" id="ASO21124.1"/>
    </source>
</evidence>
<gene>
    <name evidence="1" type="ORF">AHOG_17495</name>
</gene>
<proteinExistence type="predicted"/>
<dbReference type="Pfam" id="PF00754">
    <property type="entry name" value="F5_F8_type_C"/>
    <property type="match status" value="1"/>
</dbReference>
<dbReference type="PROSITE" id="PS50022">
    <property type="entry name" value="FA58C_3"/>
    <property type="match status" value="1"/>
</dbReference>
<keyword evidence="2" id="KW-1185">Reference proteome</keyword>
<dbReference type="SUPFAM" id="SSF49785">
    <property type="entry name" value="Galactose-binding domain-like"/>
    <property type="match status" value="1"/>
</dbReference>
<dbReference type="EMBL" id="CP022521">
    <property type="protein sequence ID" value="ASO21124.1"/>
    <property type="molecule type" value="Genomic_DNA"/>
</dbReference>
<dbReference type="AlphaFoldDB" id="A0A221W602"/>
<protein>
    <submittedName>
        <fullName evidence="1">F5/8 type C domain protein</fullName>
    </submittedName>
</protein>